<dbReference type="Proteomes" id="UP000785679">
    <property type="component" value="Unassembled WGS sequence"/>
</dbReference>
<keyword evidence="1" id="KW-0862">Zinc</keyword>
<feature type="compositionally biased region" description="Polar residues" evidence="2">
    <location>
        <begin position="798"/>
        <end position="807"/>
    </location>
</feature>
<comment type="caution">
    <text evidence="4">The sequence shown here is derived from an EMBL/GenBank/DDBJ whole genome shotgun (WGS) entry which is preliminary data.</text>
</comment>
<dbReference type="EMBL" id="RRYP01003096">
    <property type="protein sequence ID" value="TNV84153.1"/>
    <property type="molecule type" value="Genomic_DNA"/>
</dbReference>
<feature type="compositionally biased region" description="Polar residues" evidence="2">
    <location>
        <begin position="51"/>
        <end position="64"/>
    </location>
</feature>
<sequence>MRYQDGVRYQFKCPQCQKIQETHPVKLPCVYSILAHLPSNTNATPSVITFGNGNFNTESGSTPLPSHRQRQNQNHHQPNGLPTSANPYLTHQNSNNSAQPHPSSRTAPVLGNHHLTTKHSNSLPKSTACLRHPDKKVKYFCESDIAFLCSRCVLQHTGGGHLVQECRLDAGRVKNDFMDVKGKYVSLLDEAECTKGALEQAEKRLSDMCHKQVNKLEIAYKSIYKALEAKKKEFTSIIKEFYSDQRQKVSFDKQRASSFLTKALSHKDDLAHLECQLDDTFYEELFRTLSSKSQSISQLQAELISANHQLGRGAQQLERQLVYAIFLDKQLKISDYGTVQYIKASDYQRQKQSTSKPRAQGIIEHESTEGGGGGTQRGEMPSSHRSQSKNNSKKRHGKTGNLLEKERAKQWQLDEKTSKKLDQIINRVPGSDADAQTYQTKSKFKHDEVQIKENNMLLNIAGNYNSRMMDGIVMSSTTSVTSCLFNKNLLAATQQDEIKQTQTRMLNDYEKGARKVPILRTDMITKGGGLTQIQEESNEHYLQTTQQLQKPSHSYVTGGSQTQRTEYHHRQKRGLTILDENQDNGKQGSGGQEAYSKYLNPMRMQNPQLPNALQSNLQTPQNHNVMSPMTASIETTNPFENGLLFRQSQAPSYEEKQPHQAEQDTLQLIAPDFSTPNDPPLSSRLKSAKHVHKNLQRAPTNNEALSSDEELLSNMLQDISGTKAIIPSKSQERRAPTSTKRLTVAPENKTPRGGIQSRLVDEERKRNSEKDFQTQTGNAVSHPLRDKRPGTTGGGNHLKQQPTTQLATKVVKKNERYSQQPSSIASSISQVPAGHQRKASNGVQEGYPVEKPKNERYAHIYQQQHRQ</sequence>
<evidence type="ECO:0000256" key="1">
    <source>
        <dbReference type="PROSITE-ProRule" id="PRU00024"/>
    </source>
</evidence>
<dbReference type="GO" id="GO:0008270">
    <property type="term" value="F:zinc ion binding"/>
    <property type="evidence" value="ECO:0007669"/>
    <property type="project" value="UniProtKB-KW"/>
</dbReference>
<evidence type="ECO:0000259" key="3">
    <source>
        <dbReference type="PROSITE" id="PS50119"/>
    </source>
</evidence>
<feature type="compositionally biased region" description="Basic and acidic residues" evidence="2">
    <location>
        <begin position="759"/>
        <end position="772"/>
    </location>
</feature>
<dbReference type="InterPro" id="IPR000315">
    <property type="entry name" value="Znf_B-box"/>
</dbReference>
<keyword evidence="1" id="KW-0863">Zinc-finger</keyword>
<protein>
    <recommendedName>
        <fullName evidence="3">B box-type domain-containing protein</fullName>
    </recommendedName>
</protein>
<feature type="region of interest" description="Disordered" evidence="2">
    <location>
        <begin position="722"/>
        <end position="867"/>
    </location>
</feature>
<dbReference type="Gene3D" id="3.30.160.60">
    <property type="entry name" value="Classic Zinc Finger"/>
    <property type="match status" value="1"/>
</dbReference>
<feature type="compositionally biased region" description="Low complexity" evidence="2">
    <location>
        <begin position="818"/>
        <end position="833"/>
    </location>
</feature>
<dbReference type="PROSITE" id="PS50119">
    <property type="entry name" value="ZF_BBOX"/>
    <property type="match status" value="1"/>
</dbReference>
<dbReference type="Pfam" id="PF00643">
    <property type="entry name" value="zf-B_box"/>
    <property type="match status" value="1"/>
</dbReference>
<dbReference type="CDD" id="cd19756">
    <property type="entry name" value="Bbox2"/>
    <property type="match status" value="1"/>
</dbReference>
<reference evidence="4" key="1">
    <citation type="submission" date="2019-06" db="EMBL/GenBank/DDBJ databases">
        <authorList>
            <person name="Zheng W."/>
        </authorList>
    </citation>
    <scope>NUCLEOTIDE SEQUENCE</scope>
    <source>
        <strain evidence="4">QDHG01</strain>
    </source>
</reference>
<feature type="compositionally biased region" description="Basic and acidic residues" evidence="2">
    <location>
        <begin position="403"/>
        <end position="415"/>
    </location>
</feature>
<dbReference type="AlphaFoldDB" id="A0A8J8T7G9"/>
<keyword evidence="5" id="KW-1185">Reference proteome</keyword>
<proteinExistence type="predicted"/>
<feature type="region of interest" description="Disordered" evidence="2">
    <location>
        <begin position="346"/>
        <end position="415"/>
    </location>
</feature>
<evidence type="ECO:0000313" key="4">
    <source>
        <dbReference type="EMBL" id="TNV84153.1"/>
    </source>
</evidence>
<accession>A0A8J8T7G9</accession>
<feature type="compositionally biased region" description="Polar residues" evidence="2">
    <location>
        <begin position="80"/>
        <end position="106"/>
    </location>
</feature>
<evidence type="ECO:0000313" key="5">
    <source>
        <dbReference type="Proteomes" id="UP000785679"/>
    </source>
</evidence>
<gene>
    <name evidence="4" type="ORF">FGO68_gene3646</name>
</gene>
<keyword evidence="1" id="KW-0479">Metal-binding</keyword>
<name>A0A8J8T7G9_HALGN</name>
<dbReference type="OrthoDB" id="305792at2759"/>
<feature type="domain" description="B box-type" evidence="3">
    <location>
        <begin position="124"/>
        <end position="166"/>
    </location>
</feature>
<dbReference type="SUPFAM" id="SSF57845">
    <property type="entry name" value="B-box zinc-binding domain"/>
    <property type="match status" value="1"/>
</dbReference>
<feature type="compositionally biased region" description="Basic and acidic residues" evidence="2">
    <location>
        <begin position="848"/>
        <end position="858"/>
    </location>
</feature>
<feature type="region of interest" description="Disordered" evidence="2">
    <location>
        <begin position="51"/>
        <end position="124"/>
    </location>
</feature>
<organism evidence="4 5">
    <name type="scientific">Halteria grandinella</name>
    <dbReference type="NCBI Taxonomy" id="5974"/>
    <lineage>
        <taxon>Eukaryota</taxon>
        <taxon>Sar</taxon>
        <taxon>Alveolata</taxon>
        <taxon>Ciliophora</taxon>
        <taxon>Intramacronucleata</taxon>
        <taxon>Spirotrichea</taxon>
        <taxon>Stichotrichia</taxon>
        <taxon>Sporadotrichida</taxon>
        <taxon>Halteriidae</taxon>
        <taxon>Halteria</taxon>
    </lineage>
</organism>
<evidence type="ECO:0000256" key="2">
    <source>
        <dbReference type="SAM" id="MobiDB-lite"/>
    </source>
</evidence>